<comment type="cofactor">
    <cofactor evidence="1">
        <name>FAD</name>
        <dbReference type="ChEBI" id="CHEBI:57692"/>
    </cofactor>
</comment>
<feature type="domain" description="FAD dependent oxidoreductase" evidence="6">
    <location>
        <begin position="6"/>
        <end position="363"/>
    </location>
</feature>
<evidence type="ECO:0000256" key="5">
    <source>
        <dbReference type="ARBA" id="ARBA00037941"/>
    </source>
</evidence>
<dbReference type="Proteomes" id="UP000194139">
    <property type="component" value="Chromosome"/>
</dbReference>
<evidence type="ECO:0000256" key="4">
    <source>
        <dbReference type="ARBA" id="ARBA00023002"/>
    </source>
</evidence>
<organism evidence="7 8">
    <name type="scientific">Bordetella genomosp. 9</name>
    <dbReference type="NCBI Taxonomy" id="1416803"/>
    <lineage>
        <taxon>Bacteria</taxon>
        <taxon>Pseudomonadati</taxon>
        <taxon>Pseudomonadota</taxon>
        <taxon>Betaproteobacteria</taxon>
        <taxon>Burkholderiales</taxon>
        <taxon>Alcaligenaceae</taxon>
        <taxon>Bordetella</taxon>
    </lineage>
</organism>
<name>A0A1W6Z4G0_9BORD</name>
<gene>
    <name evidence="7" type="ORF">CAL13_16930</name>
</gene>
<keyword evidence="2" id="KW-0285">Flavoprotein</keyword>
<reference evidence="7 8" key="1">
    <citation type="submission" date="2017-05" db="EMBL/GenBank/DDBJ databases">
        <title>Complete and WGS of Bordetella genogroups.</title>
        <authorList>
            <person name="Spilker T."/>
            <person name="LiPuma J."/>
        </authorList>
    </citation>
    <scope>NUCLEOTIDE SEQUENCE [LARGE SCALE GENOMIC DNA]</scope>
    <source>
        <strain evidence="7 8">AU17164</strain>
    </source>
</reference>
<evidence type="ECO:0000259" key="6">
    <source>
        <dbReference type="Pfam" id="PF01266"/>
    </source>
</evidence>
<evidence type="ECO:0000313" key="7">
    <source>
        <dbReference type="EMBL" id="ARP87703.1"/>
    </source>
</evidence>
<dbReference type="Gene3D" id="3.30.9.10">
    <property type="entry name" value="D-Amino Acid Oxidase, subunit A, domain 2"/>
    <property type="match status" value="1"/>
</dbReference>
<evidence type="ECO:0000256" key="2">
    <source>
        <dbReference type="ARBA" id="ARBA00022630"/>
    </source>
</evidence>
<keyword evidence="3" id="KW-0274">FAD</keyword>
<evidence type="ECO:0000256" key="3">
    <source>
        <dbReference type="ARBA" id="ARBA00022827"/>
    </source>
</evidence>
<dbReference type="EMBL" id="CP021109">
    <property type="protein sequence ID" value="ARP87703.1"/>
    <property type="molecule type" value="Genomic_DNA"/>
</dbReference>
<accession>A0A1W6Z4G0</accession>
<dbReference type="PANTHER" id="PTHR43104:SF4">
    <property type="entry name" value="L-2-HYDROXYGLUTARATE DEHYDROGENASE, MITOCHONDRIAL"/>
    <property type="match status" value="1"/>
</dbReference>
<dbReference type="Gene3D" id="3.50.50.60">
    <property type="entry name" value="FAD/NAD(P)-binding domain"/>
    <property type="match status" value="1"/>
</dbReference>
<proteinExistence type="inferred from homology"/>
<dbReference type="PANTHER" id="PTHR43104">
    <property type="entry name" value="L-2-HYDROXYGLUTARATE DEHYDROGENASE, MITOCHONDRIAL"/>
    <property type="match status" value="1"/>
</dbReference>
<dbReference type="GO" id="GO:0047545">
    <property type="term" value="F:(S)-2-hydroxyglutarate dehydrogenase activity"/>
    <property type="evidence" value="ECO:0007669"/>
    <property type="project" value="TreeGrafter"/>
</dbReference>
<sequence>MSTDIDCVVVGAGVVGLAIARALALAGREVLVAEATEAIGTGTSSRNSEVIHAGIYYPAGSLKATLCVRGKHMLYDYCTQRGIPHRRLGKLIVATNAAQSAMLDDIARRARANGVDDLERISGQEAMRLEPALQCTAALVSPSTGIVDSHALMLALQGDAENAGAQCVFHTPLLGGRVRDEGGFELQFGGDEAMSLSCTTLVNASGLHAPTLARTIEGVPAASIPREYLCKGSYFTLSGRAPFSRLIYPVPEHAGLGVHLTLDMGGQAKFGPDTEWIESEDYSLDPRRADVFYDAVRTYWPALPDGALTPGYTGIRPKISGPREPAADFVISGPRDHGVAGLVNLFGIESPGLTSCLAIADETLAALSKPHTGAASQA</sequence>
<evidence type="ECO:0000313" key="8">
    <source>
        <dbReference type="Proteomes" id="UP000194139"/>
    </source>
</evidence>
<evidence type="ECO:0000256" key="1">
    <source>
        <dbReference type="ARBA" id="ARBA00001974"/>
    </source>
</evidence>
<keyword evidence="8" id="KW-1185">Reference proteome</keyword>
<keyword evidence="4" id="KW-0560">Oxidoreductase</keyword>
<dbReference type="SUPFAM" id="SSF51905">
    <property type="entry name" value="FAD/NAD(P)-binding domain"/>
    <property type="match status" value="1"/>
</dbReference>
<dbReference type="AlphaFoldDB" id="A0A1W6Z4G0"/>
<dbReference type="Pfam" id="PF01266">
    <property type="entry name" value="DAO"/>
    <property type="match status" value="1"/>
</dbReference>
<comment type="similarity">
    <text evidence="5">Belongs to the L2HGDH family.</text>
</comment>
<dbReference type="InterPro" id="IPR006076">
    <property type="entry name" value="FAD-dep_OxRdtase"/>
</dbReference>
<protein>
    <submittedName>
        <fullName evidence="7">FAD-dependent oxidoreductase</fullName>
    </submittedName>
</protein>
<dbReference type="RefSeq" id="WP_086073017.1">
    <property type="nucleotide sequence ID" value="NZ_CP021109.1"/>
</dbReference>
<dbReference type="InterPro" id="IPR036188">
    <property type="entry name" value="FAD/NAD-bd_sf"/>
</dbReference>